<comment type="caution">
    <text evidence="1">The sequence shown here is derived from an EMBL/GenBank/DDBJ whole genome shotgun (WGS) entry which is preliminary data.</text>
</comment>
<name>A0ABN1B1L5_9BACI</name>
<gene>
    <name evidence="1" type="ORF">GCM10008986_12650</name>
</gene>
<proteinExistence type="predicted"/>
<reference evidence="1 2" key="1">
    <citation type="journal article" date="2019" name="Int. J. Syst. Evol. Microbiol.">
        <title>The Global Catalogue of Microorganisms (GCM) 10K type strain sequencing project: providing services to taxonomists for standard genome sequencing and annotation.</title>
        <authorList>
            <consortium name="The Broad Institute Genomics Platform"/>
            <consortium name="The Broad Institute Genome Sequencing Center for Infectious Disease"/>
            <person name="Wu L."/>
            <person name="Ma J."/>
        </authorList>
    </citation>
    <scope>NUCLEOTIDE SEQUENCE [LARGE SCALE GENOMIC DNA]</scope>
    <source>
        <strain evidence="1 2">JCM 12389</strain>
    </source>
</reference>
<accession>A0ABN1B1L5</accession>
<sequence length="52" mass="6026">MRAIISRLIRTHKAIESTETPNFTIDILQKGTIHKGAIHKKAYQTQSFDRLF</sequence>
<evidence type="ECO:0000313" key="1">
    <source>
        <dbReference type="EMBL" id="GAA0488423.1"/>
    </source>
</evidence>
<dbReference type="Proteomes" id="UP001500880">
    <property type="component" value="Unassembled WGS sequence"/>
</dbReference>
<dbReference type="EMBL" id="BAAADO010000002">
    <property type="protein sequence ID" value="GAA0488423.1"/>
    <property type="molecule type" value="Genomic_DNA"/>
</dbReference>
<protein>
    <submittedName>
        <fullName evidence="1">Uncharacterized protein</fullName>
    </submittedName>
</protein>
<organism evidence="1 2">
    <name type="scientific">Salinibacillus aidingensis</name>
    <dbReference type="NCBI Taxonomy" id="237684"/>
    <lineage>
        <taxon>Bacteria</taxon>
        <taxon>Bacillati</taxon>
        <taxon>Bacillota</taxon>
        <taxon>Bacilli</taxon>
        <taxon>Bacillales</taxon>
        <taxon>Bacillaceae</taxon>
        <taxon>Salinibacillus</taxon>
    </lineage>
</organism>
<keyword evidence="2" id="KW-1185">Reference proteome</keyword>
<evidence type="ECO:0000313" key="2">
    <source>
        <dbReference type="Proteomes" id="UP001500880"/>
    </source>
</evidence>